<comment type="caution">
    <text evidence="1">The sequence shown here is derived from an EMBL/GenBank/DDBJ whole genome shotgun (WGS) entry which is preliminary data.</text>
</comment>
<accession>A0AC61QL46</accession>
<dbReference type="Proteomes" id="UP000294588">
    <property type="component" value="Unassembled WGS sequence"/>
</dbReference>
<sequence length="139" mass="16293">MPIVDRLEYPKKYKMSSAILLLAVLLAVGALLYQKYSNKAMAKQIVIHSIGFDEYDKNYIRVGYEIENMGKKDQEVALLIRVYDREGGEIASIFFKTNIKAHTREFQSKVIDELNRPLKEGEKPYRATIELRQREFMHY</sequence>
<organism evidence="1 2">
    <name type="scientific">Candidatus Syntrophosphaera thermopropionivorans</name>
    <dbReference type="NCBI Taxonomy" id="2593015"/>
    <lineage>
        <taxon>Bacteria</taxon>
        <taxon>Pseudomonadati</taxon>
        <taxon>Candidatus Cloacimonadota</taxon>
        <taxon>Candidatus Cloacimonadia</taxon>
        <taxon>Candidatus Cloacimonadales</taxon>
        <taxon>Candidatus Cloacimonadaceae</taxon>
        <taxon>Candidatus Syntrophosphaera</taxon>
    </lineage>
</organism>
<gene>
    <name evidence="1" type="ORF">E0946_00990</name>
</gene>
<name>A0AC61QL46_9BACT</name>
<reference evidence="1" key="1">
    <citation type="submission" date="2019-03" db="EMBL/GenBank/DDBJ databases">
        <title>Candidatus Syntrophosphaera thermopropionivorans: a novel player in syntrophic propionate oxidation during anaerobic digestion.</title>
        <authorList>
            <person name="Dyksma S."/>
        </authorList>
    </citation>
    <scope>NUCLEOTIDE SEQUENCE</scope>
    <source>
        <strain evidence="1">W5</strain>
    </source>
</reference>
<dbReference type="EMBL" id="SMOG01000001">
    <property type="protein sequence ID" value="TDF74691.1"/>
    <property type="molecule type" value="Genomic_DNA"/>
</dbReference>
<evidence type="ECO:0000313" key="2">
    <source>
        <dbReference type="Proteomes" id="UP000294588"/>
    </source>
</evidence>
<keyword evidence="2" id="KW-1185">Reference proteome</keyword>
<protein>
    <submittedName>
        <fullName evidence="1">Uncharacterized protein</fullName>
    </submittedName>
</protein>
<evidence type="ECO:0000313" key="1">
    <source>
        <dbReference type="EMBL" id="TDF74691.1"/>
    </source>
</evidence>
<proteinExistence type="predicted"/>